<dbReference type="InterPro" id="IPR000871">
    <property type="entry name" value="Beta-lactam_class-A"/>
</dbReference>
<dbReference type="SUPFAM" id="SSF56601">
    <property type="entry name" value="beta-lactamase/transpeptidase-like"/>
    <property type="match status" value="1"/>
</dbReference>
<feature type="compositionally biased region" description="Pro residues" evidence="4">
    <location>
        <begin position="60"/>
        <end position="86"/>
    </location>
</feature>
<evidence type="ECO:0000256" key="2">
    <source>
        <dbReference type="ARBA" id="ARBA00009009"/>
    </source>
</evidence>
<accession>A0ABS7PSU6</accession>
<feature type="transmembrane region" description="Helical" evidence="5">
    <location>
        <begin position="20"/>
        <end position="39"/>
    </location>
</feature>
<dbReference type="PANTHER" id="PTHR35333">
    <property type="entry name" value="BETA-LACTAMASE"/>
    <property type="match status" value="1"/>
</dbReference>
<feature type="domain" description="Beta-lactamase class A catalytic" evidence="6">
    <location>
        <begin position="123"/>
        <end position="381"/>
    </location>
</feature>
<evidence type="ECO:0000256" key="3">
    <source>
        <dbReference type="ARBA" id="ARBA00012865"/>
    </source>
</evidence>
<evidence type="ECO:0000313" key="7">
    <source>
        <dbReference type="EMBL" id="MBY8824251.1"/>
    </source>
</evidence>
<keyword evidence="5" id="KW-0812">Transmembrane</keyword>
<dbReference type="EMBL" id="JAINVV010000008">
    <property type="protein sequence ID" value="MBY8824251.1"/>
    <property type="molecule type" value="Genomic_DNA"/>
</dbReference>
<sequence>MDAGKRSFRLLYSRIKASCVRITGIVGLLALGACASAIVPSPRTQTPRAEAPRAQAPRSQPRPQPRTQPRAPAPVPRSPTPLPPAAAPIQRPSAPPAERPVQASRALEAAIRSLGSSFSGSVGIAVRDVHQDWLIEYNGRRPMPQQSVSKLWVATTLLDGVDKGRISLSDSVTIRMEDLTLFHQPIRALVGKDGYSTTISSLLDRAMTQSDNTANDALLRRAGGPDAVRAFLARNGLSDIRFGPGERLLQAGTAGLTWQQSYSRGIAFQEARNKLSRQTREAALDRYLANPPDGATAVGLVNGLARLKRGEMLSSRSTDYLIQVMTESRTGPRRLKGGLAPGWRFAHKTGTGQELGARATGYNDIALLTAPDGRTYAVAVMIGETTRPIPERMSLMQAVTRAIIANH</sequence>
<evidence type="ECO:0000256" key="4">
    <source>
        <dbReference type="SAM" id="MobiDB-lite"/>
    </source>
</evidence>
<keyword evidence="5" id="KW-1133">Transmembrane helix</keyword>
<name>A0ABS7PSU6_9SPHN</name>
<gene>
    <name evidence="7" type="ORF">K7G82_18240</name>
</gene>
<dbReference type="PANTHER" id="PTHR35333:SF3">
    <property type="entry name" value="BETA-LACTAMASE-TYPE TRANSPEPTIDASE FOLD CONTAINING PROTEIN"/>
    <property type="match status" value="1"/>
</dbReference>
<dbReference type="InterPro" id="IPR012338">
    <property type="entry name" value="Beta-lactam/transpept-like"/>
</dbReference>
<keyword evidence="8" id="KW-1185">Reference proteome</keyword>
<organism evidence="7 8">
    <name type="scientific">Sphingomonas colocasiae</name>
    <dbReference type="NCBI Taxonomy" id="1848973"/>
    <lineage>
        <taxon>Bacteria</taxon>
        <taxon>Pseudomonadati</taxon>
        <taxon>Pseudomonadota</taxon>
        <taxon>Alphaproteobacteria</taxon>
        <taxon>Sphingomonadales</taxon>
        <taxon>Sphingomonadaceae</taxon>
        <taxon>Sphingomonas</taxon>
    </lineage>
</organism>
<keyword evidence="7" id="KW-0378">Hydrolase</keyword>
<feature type="compositionally biased region" description="Low complexity" evidence="4">
    <location>
        <begin position="47"/>
        <end position="59"/>
    </location>
</feature>
<evidence type="ECO:0000256" key="5">
    <source>
        <dbReference type="SAM" id="Phobius"/>
    </source>
</evidence>
<dbReference type="GO" id="GO:0016787">
    <property type="term" value="F:hydrolase activity"/>
    <property type="evidence" value="ECO:0007669"/>
    <property type="project" value="UniProtKB-KW"/>
</dbReference>
<protein>
    <recommendedName>
        <fullName evidence="3">beta-lactamase</fullName>
        <ecNumber evidence="3">3.5.2.6</ecNumber>
    </recommendedName>
</protein>
<comment type="caution">
    <text evidence="7">The sequence shown here is derived from an EMBL/GenBank/DDBJ whole genome shotgun (WGS) entry which is preliminary data.</text>
</comment>
<evidence type="ECO:0000256" key="1">
    <source>
        <dbReference type="ARBA" id="ARBA00001526"/>
    </source>
</evidence>
<feature type="region of interest" description="Disordered" evidence="4">
    <location>
        <begin position="42"/>
        <end position="102"/>
    </location>
</feature>
<dbReference type="PROSITE" id="PS51257">
    <property type="entry name" value="PROKAR_LIPOPROTEIN"/>
    <property type="match status" value="1"/>
</dbReference>
<dbReference type="InterPro" id="IPR045155">
    <property type="entry name" value="Beta-lactam_cat"/>
</dbReference>
<dbReference type="EC" id="3.5.2.6" evidence="3"/>
<proteinExistence type="inferred from homology"/>
<keyword evidence="5" id="KW-0472">Membrane</keyword>
<dbReference type="Pfam" id="PF13354">
    <property type="entry name" value="Beta-lactamase2"/>
    <property type="match status" value="1"/>
</dbReference>
<comment type="similarity">
    <text evidence="2">Belongs to the class-A beta-lactamase family.</text>
</comment>
<comment type="catalytic activity">
    <reaction evidence="1">
        <text>a beta-lactam + H2O = a substituted beta-amino acid</text>
        <dbReference type="Rhea" id="RHEA:20401"/>
        <dbReference type="ChEBI" id="CHEBI:15377"/>
        <dbReference type="ChEBI" id="CHEBI:35627"/>
        <dbReference type="ChEBI" id="CHEBI:140347"/>
        <dbReference type="EC" id="3.5.2.6"/>
    </reaction>
</comment>
<evidence type="ECO:0000313" key="8">
    <source>
        <dbReference type="Proteomes" id="UP000706039"/>
    </source>
</evidence>
<dbReference type="Proteomes" id="UP000706039">
    <property type="component" value="Unassembled WGS sequence"/>
</dbReference>
<dbReference type="Gene3D" id="3.40.710.10">
    <property type="entry name" value="DD-peptidase/beta-lactamase superfamily"/>
    <property type="match status" value="1"/>
</dbReference>
<evidence type="ECO:0000259" key="6">
    <source>
        <dbReference type="Pfam" id="PF13354"/>
    </source>
</evidence>
<reference evidence="7 8" key="1">
    <citation type="submission" date="2021-08" db="EMBL/GenBank/DDBJ databases">
        <authorList>
            <person name="Tuo L."/>
        </authorList>
    </citation>
    <scope>NUCLEOTIDE SEQUENCE [LARGE SCALE GENOMIC DNA]</scope>
    <source>
        <strain evidence="7 8">JCM 31229</strain>
    </source>
</reference>